<dbReference type="GO" id="GO:0005975">
    <property type="term" value="P:carbohydrate metabolic process"/>
    <property type="evidence" value="ECO:0007669"/>
    <property type="project" value="InterPro"/>
</dbReference>
<feature type="domain" description="Glycoside hydrolase family 65 central catalytic" evidence="6">
    <location>
        <begin position="312"/>
        <end position="658"/>
    </location>
</feature>
<dbReference type="EMBL" id="AJAS01000022">
    <property type="protein sequence ID" value="EOH96989.1"/>
    <property type="molecule type" value="Genomic_DNA"/>
</dbReference>
<dbReference type="Proteomes" id="UP000013781">
    <property type="component" value="Unassembled WGS sequence"/>
</dbReference>
<evidence type="ECO:0000259" key="6">
    <source>
        <dbReference type="Pfam" id="PF03632"/>
    </source>
</evidence>
<evidence type="ECO:0000313" key="9">
    <source>
        <dbReference type="EMBL" id="EOH96989.1"/>
    </source>
</evidence>
<gene>
    <name evidence="10" type="ORF">I586_02048</name>
    <name evidence="9" type="ORF">UAY_02721</name>
</gene>
<dbReference type="STRING" id="155617.RV09_GL001697"/>
<comment type="similarity">
    <text evidence="1">Belongs to the glycosyl hydrolase 65 family.</text>
</comment>
<comment type="caution">
    <text evidence="9">The sequence shown here is derived from an EMBL/GenBank/DDBJ whole genome shotgun (WGS) entry which is preliminary data.</text>
</comment>
<dbReference type="OrthoDB" id="9758855at2"/>
<dbReference type="InterPro" id="IPR005195">
    <property type="entry name" value="Glyco_hydro_65_M"/>
</dbReference>
<dbReference type="PATRIC" id="fig|1158609.3.peg.2648"/>
<evidence type="ECO:0008006" key="13">
    <source>
        <dbReference type="Google" id="ProtNLM"/>
    </source>
</evidence>
<dbReference type="InterPro" id="IPR037018">
    <property type="entry name" value="GH65_N"/>
</dbReference>
<dbReference type="EMBL" id="ASWB01000003">
    <property type="protein sequence ID" value="EOT65779.1"/>
    <property type="molecule type" value="Genomic_DNA"/>
</dbReference>
<sequence>MNSEYLLALNDLNNQNPDYIETLFALCNGHVGVRASSILKGKTTKGNPGTFINGFYDTHPIVYGEWAYGYAKNHQTIVKLPDIRSLIIEIDGEKSTEADWRTTQTDFQLNMKTGMLEERYEIETLHGKIFSLSLCSFLSYSQAEVSVFHYTIEALNFSGELLITKQIAFQEGNTNEDGTIDPRVASSKSKLGIVPLNDEWIEVKTEFSEQSVLLSQVMQTADGVDEIGGLAVSKRVFVQKNQAVTLTNYVVLSNPLTTESRKIEREKDKLTTVKRHLEFNQLAKEHIQHFSEFWQASDIEITGDPILQKGIRFNLFHLYQNAGRDGLTNFAAKGLTGEGYEGHYFWDTEMYILPFFIYTQPKIAKQLLTYRVSILPKAQERAKEMAQNSGALFAWRTINGEEASAYYPAGTAQVHINADIAYAFQLYERVTGDHQFIAESGAEVIFETARFWLNYGSWIGNEFCINGVTGPDEYTALVNNNYYTNKMAQNNLSYAVTLAQRLNSVKEAEWSTWQQAAEGMKLPYDHEKQLIKQDDTFFEKAKWPFEETPKENYPLLLHYHPMIIYKHQVCKQADALLAEMLFPQDYSVEQIQRDYQFYEEVTTHDSSLSRSIFSILASRTKQQDKAYSYFMDTALMDLTDLQGNAKDGIHAANMGGSWLSIIYGFAGLSSTGQTIQLENHLPKEIEGLAFKLNIHGTLVKVKMDKKELKVTLLESNEQLSIKQLSENKAMIAIN</sequence>
<dbReference type="InterPro" id="IPR008928">
    <property type="entry name" value="6-hairpin_glycosidase_sf"/>
</dbReference>
<dbReference type="InterPro" id="IPR005194">
    <property type="entry name" value="Glyco_hydro_65_C"/>
</dbReference>
<evidence type="ECO:0000256" key="1">
    <source>
        <dbReference type="ARBA" id="ARBA00006768"/>
    </source>
</evidence>
<keyword evidence="2" id="KW-0328">Glycosyltransferase</keyword>
<dbReference type="GO" id="GO:0016757">
    <property type="term" value="F:glycosyltransferase activity"/>
    <property type="evidence" value="ECO:0007669"/>
    <property type="project" value="UniProtKB-KW"/>
</dbReference>
<evidence type="ECO:0000259" key="8">
    <source>
        <dbReference type="Pfam" id="PF03636"/>
    </source>
</evidence>
<dbReference type="HOGENOM" id="CLU_006285_2_2_9"/>
<dbReference type="InterPro" id="IPR012341">
    <property type="entry name" value="6hp_glycosidase-like_sf"/>
</dbReference>
<organism evidence="9 11">
    <name type="scientific">Enterococcus moraviensis ATCC BAA-383</name>
    <dbReference type="NCBI Taxonomy" id="1158609"/>
    <lineage>
        <taxon>Bacteria</taxon>
        <taxon>Bacillati</taxon>
        <taxon>Bacillota</taxon>
        <taxon>Bacilli</taxon>
        <taxon>Lactobacillales</taxon>
        <taxon>Enterococcaceae</taxon>
        <taxon>Enterococcus</taxon>
    </lineage>
</organism>
<dbReference type="GO" id="GO:0004553">
    <property type="term" value="F:hydrolase activity, hydrolyzing O-glycosyl compounds"/>
    <property type="evidence" value="ECO:0007669"/>
    <property type="project" value="TreeGrafter"/>
</dbReference>
<dbReference type="Gene3D" id="2.70.98.40">
    <property type="entry name" value="Glycoside hydrolase, family 65, N-terminal domain"/>
    <property type="match status" value="1"/>
</dbReference>
<proteinExistence type="inferred from homology"/>
<dbReference type="InterPro" id="IPR017045">
    <property type="entry name" value="Malt_Pase/Glycosyl_Hdrlase"/>
</dbReference>
<accession>R2T9V0</accession>
<dbReference type="PANTHER" id="PTHR11051">
    <property type="entry name" value="GLYCOSYL HYDROLASE-RELATED"/>
    <property type="match status" value="1"/>
</dbReference>
<dbReference type="SUPFAM" id="SSF48208">
    <property type="entry name" value="Six-hairpin glycosidases"/>
    <property type="match status" value="1"/>
</dbReference>
<dbReference type="RefSeq" id="WP_010766055.1">
    <property type="nucleotide sequence ID" value="NZ_ASWB01000003.1"/>
</dbReference>
<evidence type="ECO:0000313" key="11">
    <source>
        <dbReference type="Proteomes" id="UP000013781"/>
    </source>
</evidence>
<dbReference type="Pfam" id="PF03636">
    <property type="entry name" value="Glyco_hydro_65N"/>
    <property type="match status" value="1"/>
</dbReference>
<reference evidence="9 11" key="1">
    <citation type="submission" date="2013-02" db="EMBL/GenBank/DDBJ databases">
        <title>The Genome Sequence of Enterococcus moraviensis BAA-383.</title>
        <authorList>
            <consortium name="The Broad Institute Genome Sequencing Platform"/>
            <consortium name="The Broad Institute Genome Sequencing Center for Infectious Disease"/>
            <person name="Earl A.M."/>
            <person name="Gilmore M.S."/>
            <person name="Lebreton F."/>
            <person name="Walker B."/>
            <person name="Young S.K."/>
            <person name="Zeng Q."/>
            <person name="Gargeya S."/>
            <person name="Fitzgerald M."/>
            <person name="Haas B."/>
            <person name="Abouelleil A."/>
            <person name="Alvarado L."/>
            <person name="Arachchi H.M."/>
            <person name="Berlin A.M."/>
            <person name="Chapman S.B."/>
            <person name="Dewar J."/>
            <person name="Goldberg J."/>
            <person name="Griggs A."/>
            <person name="Gujja S."/>
            <person name="Hansen M."/>
            <person name="Howarth C."/>
            <person name="Imamovic A."/>
            <person name="Larimer J."/>
            <person name="McCowan C."/>
            <person name="Murphy C."/>
            <person name="Neiman D."/>
            <person name="Pearson M."/>
            <person name="Priest M."/>
            <person name="Roberts A."/>
            <person name="Saif S."/>
            <person name="Shea T."/>
            <person name="Sisk P."/>
            <person name="Sykes S."/>
            <person name="Wortman J."/>
            <person name="Nusbaum C."/>
            <person name="Birren B."/>
        </authorList>
    </citation>
    <scope>NUCLEOTIDE SEQUENCE [LARGE SCALE GENOMIC DNA]</scope>
    <source>
        <strain evidence="9 11">ATCC BAA-383</strain>
    </source>
</reference>
<dbReference type="Pfam" id="PF03632">
    <property type="entry name" value="Glyco_hydro_65m"/>
    <property type="match status" value="1"/>
</dbReference>
<evidence type="ECO:0000256" key="2">
    <source>
        <dbReference type="ARBA" id="ARBA00022676"/>
    </source>
</evidence>
<dbReference type="Pfam" id="PF03633">
    <property type="entry name" value="Glyco_hydro_65C"/>
    <property type="match status" value="1"/>
</dbReference>
<dbReference type="GO" id="GO:0030246">
    <property type="term" value="F:carbohydrate binding"/>
    <property type="evidence" value="ECO:0007669"/>
    <property type="project" value="InterPro"/>
</dbReference>
<keyword evidence="12" id="KW-1185">Reference proteome</keyword>
<feature type="domain" description="Glycoside hydrolase family 65 C-terminal" evidence="7">
    <location>
        <begin position="672"/>
        <end position="722"/>
    </location>
</feature>
<reference evidence="10 12" key="2">
    <citation type="submission" date="2013-03" db="EMBL/GenBank/DDBJ databases">
        <title>The Genome Sequence of Enterococcus moraviensis BAA-383 (PacBio/Illumina hybrid assembly).</title>
        <authorList>
            <consortium name="The Broad Institute Genomics Platform"/>
            <consortium name="The Broad Institute Genome Sequencing Center for Infectious Disease"/>
            <person name="Earl A."/>
            <person name="Russ C."/>
            <person name="Gilmore M."/>
            <person name="Surin D."/>
            <person name="Walker B."/>
            <person name="Young S."/>
            <person name="Zeng Q."/>
            <person name="Gargeya S."/>
            <person name="Fitzgerald M."/>
            <person name="Haas B."/>
            <person name="Abouelleil A."/>
            <person name="Allen A.W."/>
            <person name="Alvarado L."/>
            <person name="Arachchi H.M."/>
            <person name="Berlin A.M."/>
            <person name="Chapman S.B."/>
            <person name="Gainer-Dewar J."/>
            <person name="Goldberg J."/>
            <person name="Griggs A."/>
            <person name="Gujja S."/>
            <person name="Hansen M."/>
            <person name="Howarth C."/>
            <person name="Imamovic A."/>
            <person name="Ireland A."/>
            <person name="Larimer J."/>
            <person name="McCowan C."/>
            <person name="Murphy C."/>
            <person name="Pearson M."/>
            <person name="Poon T.W."/>
            <person name="Priest M."/>
            <person name="Roberts A."/>
            <person name="Saif S."/>
            <person name="Shea T."/>
            <person name="Sisk P."/>
            <person name="Sykes S."/>
            <person name="Wortman J."/>
            <person name="Nusbaum C."/>
            <person name="Birren B."/>
        </authorList>
    </citation>
    <scope>NUCLEOTIDE SEQUENCE [LARGE SCALE GENOMIC DNA]</scope>
    <source>
        <strain evidence="10 12">ATCC BAA-383</strain>
    </source>
</reference>
<dbReference type="InterPro" id="IPR005196">
    <property type="entry name" value="Glyco_hydro_65_N"/>
</dbReference>
<dbReference type="PANTHER" id="PTHR11051:SF8">
    <property type="entry name" value="PROTEIN-GLUCOSYLGALACTOSYLHYDROXYLYSINE GLUCOSIDASE"/>
    <property type="match status" value="1"/>
</dbReference>
<evidence type="ECO:0000256" key="4">
    <source>
        <dbReference type="PIRSR" id="PIRSR036289-50"/>
    </source>
</evidence>
<dbReference type="Gene3D" id="2.60.420.10">
    <property type="entry name" value="Maltose phosphorylase, domain 3"/>
    <property type="match status" value="1"/>
</dbReference>
<dbReference type="Gene3D" id="1.50.10.10">
    <property type="match status" value="1"/>
</dbReference>
<protein>
    <recommendedName>
        <fullName evidence="13">Maltose phosphorylase</fullName>
    </recommendedName>
</protein>
<dbReference type="Proteomes" id="UP000014157">
    <property type="component" value="Unassembled WGS sequence"/>
</dbReference>
<dbReference type="AlphaFoldDB" id="R2T9V0"/>
<feature type="binding site" evidence="5">
    <location>
        <begin position="346"/>
        <end position="347"/>
    </location>
    <ligand>
        <name>substrate</name>
    </ligand>
</feature>
<dbReference type="eggNOG" id="COG1554">
    <property type="taxonomic scope" value="Bacteria"/>
</dbReference>
<feature type="domain" description="Glycoside hydrolase family 65 N-terminal" evidence="8">
    <location>
        <begin position="12"/>
        <end position="252"/>
    </location>
</feature>
<evidence type="ECO:0000313" key="10">
    <source>
        <dbReference type="EMBL" id="EOT65779.1"/>
    </source>
</evidence>
<name>R2T9V0_9ENTE</name>
<dbReference type="InterPro" id="IPR011013">
    <property type="entry name" value="Gal_mutarotase_sf_dom"/>
</dbReference>
<dbReference type="PIRSF" id="PIRSF036289">
    <property type="entry name" value="Glycosyl_hydrolase_malt_phosph"/>
    <property type="match status" value="1"/>
</dbReference>
<evidence type="ECO:0000256" key="3">
    <source>
        <dbReference type="ARBA" id="ARBA00022679"/>
    </source>
</evidence>
<evidence type="ECO:0000313" key="12">
    <source>
        <dbReference type="Proteomes" id="UP000014157"/>
    </source>
</evidence>
<dbReference type="SUPFAM" id="SSF74650">
    <property type="entry name" value="Galactose mutarotase-like"/>
    <property type="match status" value="1"/>
</dbReference>
<feature type="active site" description="Proton donor" evidence="4">
    <location>
        <position position="473"/>
    </location>
</feature>
<evidence type="ECO:0000259" key="7">
    <source>
        <dbReference type="Pfam" id="PF03633"/>
    </source>
</evidence>
<keyword evidence="3" id="KW-0808">Transferase</keyword>
<feature type="binding site" evidence="5">
    <location>
        <begin position="571"/>
        <end position="572"/>
    </location>
    <ligand>
        <name>substrate</name>
    </ligand>
</feature>
<evidence type="ECO:0000256" key="5">
    <source>
        <dbReference type="PIRSR" id="PIRSR036289-51"/>
    </source>
</evidence>